<gene>
    <name evidence="2" type="ORF">HELGO_WM5474</name>
</gene>
<organism evidence="2">
    <name type="scientific">uncultured Sulfurovum sp</name>
    <dbReference type="NCBI Taxonomy" id="269237"/>
    <lineage>
        <taxon>Bacteria</taxon>
        <taxon>Pseudomonadati</taxon>
        <taxon>Campylobacterota</taxon>
        <taxon>Epsilonproteobacteria</taxon>
        <taxon>Campylobacterales</taxon>
        <taxon>Sulfurovaceae</taxon>
        <taxon>Sulfurovum</taxon>
        <taxon>environmental samples</taxon>
    </lineage>
</organism>
<sequence>MMISLKHKRKKVELYKKREEIKEAATYIPNPDRISIIGDGRLDFWVRNGARYNPPSRPTSKKGKIKLFR</sequence>
<feature type="compositionally biased region" description="Basic residues" evidence="1">
    <location>
        <begin position="59"/>
        <end position="69"/>
    </location>
</feature>
<protein>
    <submittedName>
        <fullName evidence="2">Uncharacterized protein</fullName>
    </submittedName>
</protein>
<dbReference type="AlphaFoldDB" id="A0A6S6T9U0"/>
<dbReference type="EMBL" id="CACVAX010000034">
    <property type="protein sequence ID" value="CAA6811903.1"/>
    <property type="molecule type" value="Genomic_DNA"/>
</dbReference>
<feature type="region of interest" description="Disordered" evidence="1">
    <location>
        <begin position="49"/>
        <end position="69"/>
    </location>
</feature>
<evidence type="ECO:0000313" key="2">
    <source>
        <dbReference type="EMBL" id="CAA6811903.1"/>
    </source>
</evidence>
<accession>A0A6S6T9U0</accession>
<evidence type="ECO:0000256" key="1">
    <source>
        <dbReference type="SAM" id="MobiDB-lite"/>
    </source>
</evidence>
<proteinExistence type="predicted"/>
<name>A0A6S6T9U0_9BACT</name>
<reference evidence="2" key="1">
    <citation type="submission" date="2020-01" db="EMBL/GenBank/DDBJ databases">
        <authorList>
            <person name="Meier V. D."/>
            <person name="Meier V D."/>
        </authorList>
    </citation>
    <scope>NUCLEOTIDE SEQUENCE</scope>
    <source>
        <strain evidence="2">HLG_WM_MAG_04</strain>
    </source>
</reference>